<comment type="caution">
    <text evidence="1">The sequence shown here is derived from an EMBL/GenBank/DDBJ whole genome shotgun (WGS) entry which is preliminary data.</text>
</comment>
<organism evidence="1 2">
    <name type="scientific">Anthostomella pinea</name>
    <dbReference type="NCBI Taxonomy" id="933095"/>
    <lineage>
        <taxon>Eukaryota</taxon>
        <taxon>Fungi</taxon>
        <taxon>Dikarya</taxon>
        <taxon>Ascomycota</taxon>
        <taxon>Pezizomycotina</taxon>
        <taxon>Sordariomycetes</taxon>
        <taxon>Xylariomycetidae</taxon>
        <taxon>Xylariales</taxon>
        <taxon>Xylariaceae</taxon>
        <taxon>Anthostomella</taxon>
    </lineage>
</organism>
<gene>
    <name evidence="1" type="ORF">KHLLAP_LOCUS5370</name>
</gene>
<reference evidence="1" key="1">
    <citation type="submission" date="2023-10" db="EMBL/GenBank/DDBJ databases">
        <authorList>
            <person name="Hackl T."/>
        </authorList>
    </citation>
    <scope>NUCLEOTIDE SEQUENCE</scope>
</reference>
<accession>A0AAI8VHB8</accession>
<proteinExistence type="predicted"/>
<sequence>MTIDRFSLGKSFDLIYRALCGCELVDSISDKNGWLPYCCDISARYVEELLASLLLYLIYNTRHGLMLPYYTKKIYHRVG</sequence>
<dbReference type="AlphaFoldDB" id="A0AAI8VHB8"/>
<name>A0AAI8VHB8_9PEZI</name>
<dbReference type="EMBL" id="CAUWAG010000007">
    <property type="protein sequence ID" value="CAJ2504902.1"/>
    <property type="molecule type" value="Genomic_DNA"/>
</dbReference>
<evidence type="ECO:0000313" key="1">
    <source>
        <dbReference type="EMBL" id="CAJ2504902.1"/>
    </source>
</evidence>
<evidence type="ECO:0000313" key="2">
    <source>
        <dbReference type="Proteomes" id="UP001295740"/>
    </source>
</evidence>
<protein>
    <submittedName>
        <fullName evidence="1">Uu.00g122960.m01.CDS01</fullName>
    </submittedName>
</protein>
<dbReference type="Proteomes" id="UP001295740">
    <property type="component" value="Unassembled WGS sequence"/>
</dbReference>
<keyword evidence="2" id="KW-1185">Reference proteome</keyword>